<reference evidence="3" key="1">
    <citation type="submission" date="2023-07" db="EMBL/GenBank/DDBJ databases">
        <title>Genome content predicts the carbon catabolic preferences of heterotrophic bacteria.</title>
        <authorList>
            <person name="Gralka M."/>
        </authorList>
    </citation>
    <scope>NUCLEOTIDE SEQUENCE</scope>
    <source>
        <strain evidence="3">4G09</strain>
    </source>
</reference>
<keyword evidence="1" id="KW-1133">Transmembrane helix</keyword>
<evidence type="ECO:0000313" key="4">
    <source>
        <dbReference type="Proteomes" id="UP001177212"/>
    </source>
</evidence>
<evidence type="ECO:0000259" key="2">
    <source>
        <dbReference type="Pfam" id="PF20029"/>
    </source>
</evidence>
<evidence type="ECO:0000256" key="1">
    <source>
        <dbReference type="SAM" id="Phobius"/>
    </source>
</evidence>
<protein>
    <submittedName>
        <fullName evidence="3">DUF6436 domain-containing protein</fullName>
    </submittedName>
</protein>
<organism evidence="3 4">
    <name type="scientific">Pseudoalteromonas marina</name>
    <dbReference type="NCBI Taxonomy" id="267375"/>
    <lineage>
        <taxon>Bacteria</taxon>
        <taxon>Pseudomonadati</taxon>
        <taxon>Pseudomonadota</taxon>
        <taxon>Gammaproteobacteria</taxon>
        <taxon>Alteromonadales</taxon>
        <taxon>Pseudoalteromonadaceae</taxon>
        <taxon>Pseudoalteromonas</taxon>
    </lineage>
</organism>
<dbReference type="InterPro" id="IPR045494">
    <property type="entry name" value="DUF6436"/>
</dbReference>
<comment type="caution">
    <text evidence="3">The sequence shown here is derived from an EMBL/GenBank/DDBJ whole genome shotgun (WGS) entry which is preliminary data.</text>
</comment>
<name>A0ABT9FFM5_9GAMM</name>
<dbReference type="EMBL" id="JAUYVT010000010">
    <property type="protein sequence ID" value="MDP2565281.1"/>
    <property type="molecule type" value="Genomic_DNA"/>
</dbReference>
<dbReference type="RefSeq" id="WP_305472236.1">
    <property type="nucleotide sequence ID" value="NZ_JAUYVT010000010.1"/>
</dbReference>
<sequence>MLNLSSPHFLKFIILAWLGLVISGLVYFQVSQLKSFDSDRILLQDGWFLSFKKQLGLNTQIHEASLVLVIEQNCGCAKQAKAHITALKRFADEKGFNIIEHPYSAELHHVIPATPAAVIIDKNGEFVYAGPLSKGLACSQGSGFVETAMTNLVAGFNSKLLVADTKGCYCKNRV</sequence>
<feature type="transmembrane region" description="Helical" evidence="1">
    <location>
        <begin position="12"/>
        <end position="30"/>
    </location>
</feature>
<keyword evidence="1" id="KW-0812">Transmembrane</keyword>
<evidence type="ECO:0000313" key="3">
    <source>
        <dbReference type="EMBL" id="MDP2565281.1"/>
    </source>
</evidence>
<proteinExistence type="predicted"/>
<feature type="domain" description="DUF6436" evidence="2">
    <location>
        <begin position="59"/>
        <end position="171"/>
    </location>
</feature>
<accession>A0ABT9FFM5</accession>
<keyword evidence="4" id="KW-1185">Reference proteome</keyword>
<gene>
    <name evidence="3" type="ORF">Q8W34_11615</name>
</gene>
<keyword evidence="1" id="KW-0472">Membrane</keyword>
<dbReference type="Pfam" id="PF20029">
    <property type="entry name" value="DUF6436"/>
    <property type="match status" value="1"/>
</dbReference>
<dbReference type="Proteomes" id="UP001177212">
    <property type="component" value="Unassembled WGS sequence"/>
</dbReference>